<evidence type="ECO:0000313" key="3">
    <source>
        <dbReference type="Proteomes" id="UP000035080"/>
    </source>
</evidence>
<reference evidence="2 3" key="1">
    <citation type="journal article" date="2015" name="Genome Announc.">
        <title>Genome Sequences of Two Pandoraea pnomenusa Isolates Recovered 11 Months Apart from a Cystic Fibrosis Patient.</title>
        <authorList>
            <person name="Ee R."/>
            <person name="Ambrose M."/>
            <person name="Lazenby J."/>
            <person name="Williams P."/>
            <person name="Chan K.G."/>
            <person name="Roddam L."/>
        </authorList>
    </citation>
    <scope>NUCLEOTIDE SEQUENCE [LARGE SCALE GENOMIC DNA]</scope>
    <source>
        <strain evidence="2 3">6399</strain>
    </source>
</reference>
<dbReference type="PANTHER" id="PTHR43798:SF5">
    <property type="entry name" value="MONOACYLGLYCEROL LIPASE ABHD6"/>
    <property type="match status" value="1"/>
</dbReference>
<feature type="domain" description="AB hydrolase-1" evidence="1">
    <location>
        <begin position="14"/>
        <end position="224"/>
    </location>
</feature>
<dbReference type="EMBL" id="CP047385">
    <property type="protein sequence ID" value="QHF12824.1"/>
    <property type="molecule type" value="Genomic_DNA"/>
</dbReference>
<accession>A0ABX6HQN6</accession>
<dbReference type="GO" id="GO:0016787">
    <property type="term" value="F:hydrolase activity"/>
    <property type="evidence" value="ECO:0007669"/>
    <property type="project" value="UniProtKB-KW"/>
</dbReference>
<dbReference type="PANTHER" id="PTHR43798">
    <property type="entry name" value="MONOACYLGLYCEROL LIPASE"/>
    <property type="match status" value="1"/>
</dbReference>
<dbReference type="InterPro" id="IPR029058">
    <property type="entry name" value="AB_hydrolase_fold"/>
</dbReference>
<organism evidence="2 3">
    <name type="scientific">Pandoraea fibrosis</name>
    <dbReference type="NCBI Taxonomy" id="1891094"/>
    <lineage>
        <taxon>Bacteria</taxon>
        <taxon>Pseudomonadati</taxon>
        <taxon>Pseudomonadota</taxon>
        <taxon>Betaproteobacteria</taxon>
        <taxon>Burkholderiales</taxon>
        <taxon>Burkholderiaceae</taxon>
        <taxon>Pandoraea</taxon>
    </lineage>
</organism>
<sequence>MDIKRLGNSEGLPIVALHGIQGTNDSWTPLATALGDTFFFILPNMPGRGDALVPLSPTACSASEFARIASEVIEEEVGHRAYVLAGWSMGVSVIFELLRDLAHGGARHPLPVAVVLMSGTAQLNEVSWFEATDEAELLTEIRQREARLKLKQAAAPHVVAWTWRALKPLSHLSNLAHISLPVLIVHGSEDEDCPIEHAQRMREGIRHATLHVIPGGRHSILTENFREVGATMREFLAPYCGQPRSQLNPPENS</sequence>
<dbReference type="Proteomes" id="UP000035080">
    <property type="component" value="Chromosome"/>
</dbReference>
<dbReference type="SUPFAM" id="SSF53474">
    <property type="entry name" value="alpha/beta-Hydrolases"/>
    <property type="match status" value="1"/>
</dbReference>
<keyword evidence="3" id="KW-1185">Reference proteome</keyword>
<evidence type="ECO:0000313" key="2">
    <source>
        <dbReference type="EMBL" id="QHF12824.1"/>
    </source>
</evidence>
<dbReference type="RefSeq" id="WP_052240485.1">
    <property type="nucleotide sequence ID" value="NZ_CP047385.1"/>
</dbReference>
<dbReference type="Pfam" id="PF12697">
    <property type="entry name" value="Abhydrolase_6"/>
    <property type="match status" value="1"/>
</dbReference>
<proteinExistence type="predicted"/>
<keyword evidence="2" id="KW-0378">Hydrolase</keyword>
<dbReference type="InterPro" id="IPR000073">
    <property type="entry name" value="AB_hydrolase_1"/>
</dbReference>
<protein>
    <submittedName>
        <fullName evidence="2">Alpha/beta fold hydrolase</fullName>
    </submittedName>
</protein>
<evidence type="ECO:0000259" key="1">
    <source>
        <dbReference type="Pfam" id="PF12697"/>
    </source>
</evidence>
<dbReference type="Gene3D" id="3.40.50.1820">
    <property type="entry name" value="alpha/beta hydrolase"/>
    <property type="match status" value="1"/>
</dbReference>
<name>A0ABX6HQN6_9BURK</name>
<gene>
    <name evidence="2" type="ORF">PI93_009325</name>
</gene>
<dbReference type="InterPro" id="IPR050266">
    <property type="entry name" value="AB_hydrolase_sf"/>
</dbReference>